<dbReference type="PANTHER" id="PTHR30465:SF0">
    <property type="entry name" value="OLIGOPEPTIDE TRANSPORT SYSTEM PERMEASE PROTEIN APPB"/>
    <property type="match status" value="1"/>
</dbReference>
<dbReference type="PANTHER" id="PTHR30465">
    <property type="entry name" value="INNER MEMBRANE ABC TRANSPORTER"/>
    <property type="match status" value="1"/>
</dbReference>
<evidence type="ECO:0000256" key="5">
    <source>
        <dbReference type="ARBA" id="ARBA00022989"/>
    </source>
</evidence>
<organism evidence="9 10">
    <name type="scientific">Candidatus Paenalcaligenes intestinipullorum</name>
    <dbReference type="NCBI Taxonomy" id="2838718"/>
    <lineage>
        <taxon>Bacteria</taxon>
        <taxon>Pseudomonadati</taxon>
        <taxon>Pseudomonadota</taxon>
        <taxon>Betaproteobacteria</taxon>
        <taxon>Burkholderiales</taxon>
        <taxon>Alcaligenaceae</taxon>
        <taxon>Paenalcaligenes</taxon>
    </lineage>
</organism>
<evidence type="ECO:0000256" key="6">
    <source>
        <dbReference type="ARBA" id="ARBA00023136"/>
    </source>
</evidence>
<feature type="transmembrane region" description="Helical" evidence="7">
    <location>
        <begin position="9"/>
        <end position="30"/>
    </location>
</feature>
<keyword evidence="5 7" id="KW-1133">Transmembrane helix</keyword>
<dbReference type="CDD" id="cd06261">
    <property type="entry name" value="TM_PBP2"/>
    <property type="match status" value="1"/>
</dbReference>
<dbReference type="GO" id="GO:0005886">
    <property type="term" value="C:plasma membrane"/>
    <property type="evidence" value="ECO:0007669"/>
    <property type="project" value="UniProtKB-SubCell"/>
</dbReference>
<feature type="transmembrane region" description="Helical" evidence="7">
    <location>
        <begin position="293"/>
        <end position="319"/>
    </location>
</feature>
<evidence type="ECO:0000256" key="1">
    <source>
        <dbReference type="ARBA" id="ARBA00004651"/>
    </source>
</evidence>
<comment type="similarity">
    <text evidence="7">Belongs to the binding-protein-dependent transport system permease family.</text>
</comment>
<evidence type="ECO:0000256" key="2">
    <source>
        <dbReference type="ARBA" id="ARBA00022448"/>
    </source>
</evidence>
<dbReference type="Pfam" id="PF00528">
    <property type="entry name" value="BPD_transp_1"/>
    <property type="match status" value="1"/>
</dbReference>
<keyword evidence="2 7" id="KW-0813">Transport</keyword>
<keyword evidence="3" id="KW-1003">Cell membrane</keyword>
<evidence type="ECO:0000256" key="3">
    <source>
        <dbReference type="ARBA" id="ARBA00022475"/>
    </source>
</evidence>
<reference evidence="9" key="1">
    <citation type="journal article" date="2021" name="PeerJ">
        <title>Extensive microbial diversity within the chicken gut microbiome revealed by metagenomics and culture.</title>
        <authorList>
            <person name="Gilroy R."/>
            <person name="Ravi A."/>
            <person name="Getino M."/>
            <person name="Pursley I."/>
            <person name="Horton D.L."/>
            <person name="Alikhan N.F."/>
            <person name="Baker D."/>
            <person name="Gharbi K."/>
            <person name="Hall N."/>
            <person name="Watson M."/>
            <person name="Adriaenssens E.M."/>
            <person name="Foster-Nyarko E."/>
            <person name="Jarju S."/>
            <person name="Secka A."/>
            <person name="Antonio M."/>
            <person name="Oren A."/>
            <person name="Chaudhuri R.R."/>
            <person name="La Ragione R."/>
            <person name="Hildebrand F."/>
            <person name="Pallen M.J."/>
        </authorList>
    </citation>
    <scope>NUCLEOTIDE SEQUENCE</scope>
    <source>
        <strain evidence="9">9264</strain>
    </source>
</reference>
<dbReference type="AlphaFoldDB" id="A0A9D2RLH3"/>
<dbReference type="Proteomes" id="UP000823889">
    <property type="component" value="Unassembled WGS sequence"/>
</dbReference>
<keyword evidence="6 7" id="KW-0472">Membrane</keyword>
<evidence type="ECO:0000313" key="9">
    <source>
        <dbReference type="EMBL" id="HJD44811.1"/>
    </source>
</evidence>
<sequence>MLRYICRRLAYGVVILLGVNLLTFLLFFTVNTPDDMARMAIGGQRASPEAIQVWKVEHGYDKPLFYDASQTGKAAFTHTIFYERSVPLLRFDFGFSDSGHDISHEIQQRMWPSLALVLPTFVLGLMVSVAVALLLVFVRGSSLDFAGVVACVLLLSISGLFYIIAGQWLFAKVLRWVPYSGWQEGWLTNVRFLILPVAIGILAKLGAEARFYRSLFLEEAYKDYIRTARAKGLAEHWVLLRHLLPNAMLPILTSTVSAIPLLFMGSLIMESFFGIPGLGSYTIDAINAQDLSVVRAMVFLGAALYIVGLILADISYTLVDPRVRFE</sequence>
<feature type="transmembrane region" description="Helical" evidence="7">
    <location>
        <begin position="190"/>
        <end position="207"/>
    </location>
</feature>
<dbReference type="PROSITE" id="PS50928">
    <property type="entry name" value="ABC_TM1"/>
    <property type="match status" value="1"/>
</dbReference>
<evidence type="ECO:0000259" key="8">
    <source>
        <dbReference type="PROSITE" id="PS50928"/>
    </source>
</evidence>
<evidence type="ECO:0000313" key="10">
    <source>
        <dbReference type="Proteomes" id="UP000823889"/>
    </source>
</evidence>
<gene>
    <name evidence="9" type="ORF">H9906_07270</name>
</gene>
<reference evidence="9" key="2">
    <citation type="submission" date="2021-04" db="EMBL/GenBank/DDBJ databases">
        <authorList>
            <person name="Gilroy R."/>
        </authorList>
    </citation>
    <scope>NUCLEOTIDE SEQUENCE</scope>
    <source>
        <strain evidence="9">9264</strain>
    </source>
</reference>
<dbReference type="GO" id="GO:0055085">
    <property type="term" value="P:transmembrane transport"/>
    <property type="evidence" value="ECO:0007669"/>
    <property type="project" value="InterPro"/>
</dbReference>
<feature type="transmembrane region" description="Helical" evidence="7">
    <location>
        <begin position="145"/>
        <end position="170"/>
    </location>
</feature>
<comment type="caution">
    <text evidence="9">The sequence shown here is derived from an EMBL/GenBank/DDBJ whole genome shotgun (WGS) entry which is preliminary data.</text>
</comment>
<dbReference type="SUPFAM" id="SSF161098">
    <property type="entry name" value="MetI-like"/>
    <property type="match status" value="1"/>
</dbReference>
<feature type="transmembrane region" description="Helical" evidence="7">
    <location>
        <begin position="249"/>
        <end position="273"/>
    </location>
</feature>
<proteinExistence type="inferred from homology"/>
<dbReference type="InterPro" id="IPR000515">
    <property type="entry name" value="MetI-like"/>
</dbReference>
<feature type="transmembrane region" description="Helical" evidence="7">
    <location>
        <begin position="114"/>
        <end position="138"/>
    </location>
</feature>
<dbReference type="EMBL" id="DWUQ01000152">
    <property type="protein sequence ID" value="HJD44811.1"/>
    <property type="molecule type" value="Genomic_DNA"/>
</dbReference>
<dbReference type="InterPro" id="IPR035906">
    <property type="entry name" value="MetI-like_sf"/>
</dbReference>
<name>A0A9D2RLH3_9BURK</name>
<feature type="domain" description="ABC transmembrane type-1" evidence="8">
    <location>
        <begin position="110"/>
        <end position="315"/>
    </location>
</feature>
<keyword evidence="4 7" id="KW-0812">Transmembrane</keyword>
<evidence type="ECO:0000256" key="7">
    <source>
        <dbReference type="RuleBase" id="RU363032"/>
    </source>
</evidence>
<protein>
    <submittedName>
        <fullName evidence="9">ABC transporter permease</fullName>
    </submittedName>
</protein>
<dbReference type="Gene3D" id="1.10.3720.10">
    <property type="entry name" value="MetI-like"/>
    <property type="match status" value="1"/>
</dbReference>
<dbReference type="InterPro" id="IPR045621">
    <property type="entry name" value="BPD_transp_1_N"/>
</dbReference>
<accession>A0A9D2RLH3</accession>
<comment type="subcellular location">
    <subcellularLocation>
        <location evidence="1 7">Cell membrane</location>
        <topology evidence="1 7">Multi-pass membrane protein</topology>
    </subcellularLocation>
</comment>
<evidence type="ECO:0000256" key="4">
    <source>
        <dbReference type="ARBA" id="ARBA00022692"/>
    </source>
</evidence>
<dbReference type="Pfam" id="PF19300">
    <property type="entry name" value="BPD_transp_1_N"/>
    <property type="match status" value="1"/>
</dbReference>